<feature type="transmembrane region" description="Helical" evidence="1">
    <location>
        <begin position="231"/>
        <end position="256"/>
    </location>
</feature>
<accession>A0A7J6P6S3</accession>
<keyword evidence="1" id="KW-0472">Membrane</keyword>
<feature type="transmembrane region" description="Helical" evidence="1">
    <location>
        <begin position="189"/>
        <end position="211"/>
    </location>
</feature>
<comment type="caution">
    <text evidence="2">The sequence shown here is derived from an EMBL/GenBank/DDBJ whole genome shotgun (WGS) entry which is preliminary data.</text>
</comment>
<dbReference type="Proteomes" id="UP000553632">
    <property type="component" value="Unassembled WGS sequence"/>
</dbReference>
<reference evidence="2 3" key="1">
    <citation type="submission" date="2020-04" db="EMBL/GenBank/DDBJ databases">
        <title>Perkinsus olseni comparative genomics.</title>
        <authorList>
            <person name="Bogema D.R."/>
        </authorList>
    </citation>
    <scope>NUCLEOTIDE SEQUENCE [LARGE SCALE GENOMIC DNA]</scope>
    <source>
        <strain evidence="2 3">ATCC PRA-207</strain>
    </source>
</reference>
<evidence type="ECO:0000256" key="1">
    <source>
        <dbReference type="SAM" id="Phobius"/>
    </source>
</evidence>
<protein>
    <submittedName>
        <fullName evidence="2">Uncharacterized protein</fullName>
    </submittedName>
</protein>
<evidence type="ECO:0000313" key="2">
    <source>
        <dbReference type="EMBL" id="KAF4691854.1"/>
    </source>
</evidence>
<feature type="transmembrane region" description="Helical" evidence="1">
    <location>
        <begin position="140"/>
        <end position="157"/>
    </location>
</feature>
<evidence type="ECO:0000313" key="3">
    <source>
        <dbReference type="Proteomes" id="UP000553632"/>
    </source>
</evidence>
<keyword evidence="1" id="KW-1133">Transmembrane helix</keyword>
<keyword evidence="1" id="KW-0812">Transmembrane</keyword>
<keyword evidence="3" id="KW-1185">Reference proteome</keyword>
<sequence>LHPSLFLILPIELTVFAAAATAIGIYWWCSLGYLNIGRMALHNAGFLLASVLILVWSILLVTTTSATPRRQTNIPLFILSGLLLVKDALLLEGRPQSDEQGIGVWCRSKGVIQKVLMLLQTITLTAQLDSPSPSRGSAALWLLSLTPFMGLLILNVVEASVTVHSLWTNPGGDAAGLTAELSPSQKKRILRCGSSIVANVLLAAVAVSAVLEMTERVDKSYIEVPRQARVTAVLAALSLLISFPVFCLSGAEWLYLRISGYYAAAQGLDVEEILWKGRTGDVGGSCSDSC</sequence>
<dbReference type="AlphaFoldDB" id="A0A7J6P6S3"/>
<feature type="transmembrane region" description="Helical" evidence="1">
    <location>
        <begin position="6"/>
        <end position="28"/>
    </location>
</feature>
<organism evidence="2 3">
    <name type="scientific">Perkinsus olseni</name>
    <name type="common">Perkinsus atlanticus</name>
    <dbReference type="NCBI Taxonomy" id="32597"/>
    <lineage>
        <taxon>Eukaryota</taxon>
        <taxon>Sar</taxon>
        <taxon>Alveolata</taxon>
        <taxon>Perkinsozoa</taxon>
        <taxon>Perkinsea</taxon>
        <taxon>Perkinsida</taxon>
        <taxon>Perkinsidae</taxon>
        <taxon>Perkinsus</taxon>
    </lineage>
</organism>
<dbReference type="EMBL" id="JABANO010039547">
    <property type="protein sequence ID" value="KAF4691854.1"/>
    <property type="molecule type" value="Genomic_DNA"/>
</dbReference>
<gene>
    <name evidence="2" type="ORF">FOZ63_004950</name>
</gene>
<feature type="non-terminal residue" evidence="2">
    <location>
        <position position="1"/>
    </location>
</feature>
<feature type="transmembrane region" description="Helical" evidence="1">
    <location>
        <begin position="40"/>
        <end position="62"/>
    </location>
</feature>
<proteinExistence type="predicted"/>
<name>A0A7J6P6S3_PEROL</name>